<dbReference type="AlphaFoldDB" id="A0AAX3NZQ7"/>
<name>A0AAX3NZQ7_9GAMM</name>
<dbReference type="Pfam" id="PF13332">
    <property type="entry name" value="Fil_haemagg_2"/>
    <property type="match status" value="2"/>
</dbReference>
<dbReference type="Proteomes" id="UP001213721">
    <property type="component" value="Chromosome"/>
</dbReference>
<organism evidence="1 2">
    <name type="scientific">Aeromonas allosaccharophila</name>
    <dbReference type="NCBI Taxonomy" id="656"/>
    <lineage>
        <taxon>Bacteria</taxon>
        <taxon>Pseudomonadati</taxon>
        <taxon>Pseudomonadota</taxon>
        <taxon>Gammaproteobacteria</taxon>
        <taxon>Aeromonadales</taxon>
        <taxon>Aeromonadaceae</taxon>
        <taxon>Aeromonas</taxon>
    </lineage>
</organism>
<dbReference type="EMBL" id="CP118988">
    <property type="protein sequence ID" value="WED78931.1"/>
    <property type="molecule type" value="Genomic_DNA"/>
</dbReference>
<sequence length="216" mass="22863">MGRSRKGAGITIFANLNAAKGKELGNSGRYTETIVTVGDTLTLTSQQDSDHYQSKQSSIVAGGSFTFGTMTGSGYVNASRQKVNSDYQSVVEQTGVFAGQQGFDIRVGEHTQLDGAVLAGSDNASNNRLSTNTLGWGDLHHRADYKVESQSIGISGSGQGGKSTANVIGDNAEALGKRVPHRGTKGRPCRTITCIITKIPKRFIDQSGSGARYETR</sequence>
<dbReference type="GO" id="GO:0003824">
    <property type="term" value="F:catalytic activity"/>
    <property type="evidence" value="ECO:0007669"/>
    <property type="project" value="UniProtKB-ARBA"/>
</dbReference>
<proteinExistence type="predicted"/>
<accession>A0AAX3NZQ7</accession>
<evidence type="ECO:0000313" key="2">
    <source>
        <dbReference type="Proteomes" id="UP001213721"/>
    </source>
</evidence>
<evidence type="ECO:0000313" key="1">
    <source>
        <dbReference type="EMBL" id="WED78931.1"/>
    </source>
</evidence>
<dbReference type="RefSeq" id="WP_275058355.1">
    <property type="nucleotide sequence ID" value="NZ_CP118988.1"/>
</dbReference>
<dbReference type="InterPro" id="IPR025157">
    <property type="entry name" value="Hemagglutinin_rpt"/>
</dbReference>
<protein>
    <submittedName>
        <fullName evidence="1">Hemagglutinin repeat-containing protein</fullName>
    </submittedName>
</protein>
<gene>
    <name evidence="1" type="ORF">PYU98_19455</name>
</gene>
<reference evidence="1" key="1">
    <citation type="submission" date="2023-02" db="EMBL/GenBank/DDBJ databases">
        <title>The sequence of Aeromonas allosaccharophila K520.</title>
        <authorList>
            <person name="Luo X."/>
        </authorList>
    </citation>
    <scope>NUCLEOTIDE SEQUENCE</scope>
    <source>
        <strain evidence="1">K520</strain>
    </source>
</reference>